<dbReference type="RefSeq" id="XP_070890182.1">
    <property type="nucleotide sequence ID" value="XM_071025693.1"/>
</dbReference>
<organism evidence="1 2">
    <name type="scientific">Aspergillus lucknowensis</name>
    <dbReference type="NCBI Taxonomy" id="176173"/>
    <lineage>
        <taxon>Eukaryota</taxon>
        <taxon>Fungi</taxon>
        <taxon>Dikarya</taxon>
        <taxon>Ascomycota</taxon>
        <taxon>Pezizomycotina</taxon>
        <taxon>Eurotiomycetes</taxon>
        <taxon>Eurotiomycetidae</taxon>
        <taxon>Eurotiales</taxon>
        <taxon>Aspergillaceae</taxon>
        <taxon>Aspergillus</taxon>
        <taxon>Aspergillus subgen. Nidulantes</taxon>
    </lineage>
</organism>
<name>A0ABR4M3M5_9EURO</name>
<evidence type="ECO:0008006" key="3">
    <source>
        <dbReference type="Google" id="ProtNLM"/>
    </source>
</evidence>
<evidence type="ECO:0000313" key="1">
    <source>
        <dbReference type="EMBL" id="KAL2871203.1"/>
    </source>
</evidence>
<reference evidence="1 2" key="1">
    <citation type="submission" date="2024-07" db="EMBL/GenBank/DDBJ databases">
        <title>Section-level genome sequencing and comparative genomics of Aspergillus sections Usti and Cavernicolus.</title>
        <authorList>
            <consortium name="Lawrence Berkeley National Laboratory"/>
            <person name="Nybo J.L."/>
            <person name="Vesth T.C."/>
            <person name="Theobald S."/>
            <person name="Frisvad J.C."/>
            <person name="Larsen T.O."/>
            <person name="Kjaerboelling I."/>
            <person name="Rothschild-Mancinelli K."/>
            <person name="Lyhne E.K."/>
            <person name="Kogle M.E."/>
            <person name="Barry K."/>
            <person name="Clum A."/>
            <person name="Na H."/>
            <person name="Ledsgaard L."/>
            <person name="Lin J."/>
            <person name="Lipzen A."/>
            <person name="Kuo A."/>
            <person name="Riley R."/>
            <person name="Mondo S."/>
            <person name="Labutti K."/>
            <person name="Haridas S."/>
            <person name="Pangalinan J."/>
            <person name="Salamov A.A."/>
            <person name="Simmons B.A."/>
            <person name="Magnuson J.K."/>
            <person name="Chen J."/>
            <person name="Drula E."/>
            <person name="Henrissat B."/>
            <person name="Wiebenga A."/>
            <person name="Lubbers R.J."/>
            <person name="Gomes A.C."/>
            <person name="Macurrencykelacurrency M.R."/>
            <person name="Stajich J."/>
            <person name="Grigoriev I.V."/>
            <person name="Mortensen U.H."/>
            <person name="De Vries R.P."/>
            <person name="Baker S.E."/>
            <person name="Andersen M.R."/>
        </authorList>
    </citation>
    <scope>NUCLEOTIDE SEQUENCE [LARGE SCALE GENOMIC DNA]</scope>
    <source>
        <strain evidence="1 2">CBS 449.75</strain>
    </source>
</reference>
<dbReference type="Proteomes" id="UP001610432">
    <property type="component" value="Unassembled WGS sequence"/>
</dbReference>
<dbReference type="EMBL" id="JBFXLQ010000004">
    <property type="protein sequence ID" value="KAL2871203.1"/>
    <property type="molecule type" value="Genomic_DNA"/>
</dbReference>
<dbReference type="GeneID" id="98140765"/>
<gene>
    <name evidence="1" type="ORF">BJX67DRAFT_218781</name>
</gene>
<comment type="caution">
    <text evidence="1">The sequence shown here is derived from an EMBL/GenBank/DDBJ whole genome shotgun (WGS) entry which is preliminary data.</text>
</comment>
<accession>A0ABR4M3M5</accession>
<evidence type="ECO:0000313" key="2">
    <source>
        <dbReference type="Proteomes" id="UP001610432"/>
    </source>
</evidence>
<sequence length="293" mass="33174">MPDPFQTLSVECASGILEHLSVSDIARCEGVGRGWAVFIRQWMVSPGLRLHFRHDIGLSGRCDLKESVRYFKEQAAVQKNIKRGEPCAVREYKRTIAFVVAGNYCSWVEHKEGIFWQNLSYKSDGSLHPVMKLDAVDVDEKLHEQEKFVILGANGHLLVRYKTLPVWSDEESGVQDALFCLNSGHQLWSRPCLGVEQKYVPMLVGEDRVYFGTVTHGTGPSMLRAYALESGELLYETETIVPHTNCFYGMDDTKGYRFGHPLELLRAGKEELILAFKTEVGFREHIATICLES</sequence>
<keyword evidence="2" id="KW-1185">Reference proteome</keyword>
<proteinExistence type="predicted"/>
<protein>
    <recommendedName>
        <fullName evidence="3">F-box domain-containing protein</fullName>
    </recommendedName>
</protein>
<dbReference type="InterPro" id="IPR036047">
    <property type="entry name" value="F-box-like_dom_sf"/>
</dbReference>
<dbReference type="SUPFAM" id="SSF81383">
    <property type="entry name" value="F-box domain"/>
    <property type="match status" value="1"/>
</dbReference>